<dbReference type="AlphaFoldDB" id="A0AA95SCW5"/>
<accession>A0AA95SCW5</accession>
<dbReference type="InterPro" id="IPR046358">
    <property type="entry name" value="Flagellin_C"/>
</dbReference>
<dbReference type="GO" id="GO:0005576">
    <property type="term" value="C:extracellular region"/>
    <property type="evidence" value="ECO:0007669"/>
    <property type="project" value="UniProtKB-SubCell"/>
</dbReference>
<dbReference type="Pfam" id="PF00700">
    <property type="entry name" value="Flagellin_C"/>
    <property type="match status" value="1"/>
</dbReference>
<dbReference type="SUPFAM" id="SSF64518">
    <property type="entry name" value="Phase 1 flagellin"/>
    <property type="match status" value="1"/>
</dbReference>
<name>A0AA95SCW5_9BACI</name>
<evidence type="ECO:0000256" key="4">
    <source>
        <dbReference type="RuleBase" id="RU362073"/>
    </source>
</evidence>
<dbReference type="InterPro" id="IPR042187">
    <property type="entry name" value="Flagellin_C_sub2"/>
</dbReference>
<dbReference type="KEGG" id="nnv:QNH39_11365"/>
<gene>
    <name evidence="7" type="primary">hag</name>
    <name evidence="7" type="ORF">QNH39_11365</name>
</gene>
<evidence type="ECO:0000313" key="7">
    <source>
        <dbReference type="EMBL" id="WHY88392.1"/>
    </source>
</evidence>
<evidence type="ECO:0000259" key="6">
    <source>
        <dbReference type="Pfam" id="PF00700"/>
    </source>
</evidence>
<comment type="function">
    <text evidence="4">Flagellin is the subunit protein which polymerizes to form the filaments of bacterial flagella.</text>
</comment>
<dbReference type="PANTHER" id="PTHR42792">
    <property type="entry name" value="FLAGELLIN"/>
    <property type="match status" value="1"/>
</dbReference>
<evidence type="ECO:0000256" key="3">
    <source>
        <dbReference type="ARBA" id="ARBA00023143"/>
    </source>
</evidence>
<comment type="subcellular location">
    <subcellularLocation>
        <location evidence="4">Secreted</location>
    </subcellularLocation>
    <subcellularLocation>
        <location evidence="4">Bacterial flagellum</location>
    </subcellularLocation>
</comment>
<dbReference type="InterPro" id="IPR001492">
    <property type="entry name" value="Flagellin"/>
</dbReference>
<dbReference type="PANTHER" id="PTHR42792:SF2">
    <property type="entry name" value="FLAGELLIN"/>
    <property type="match status" value="1"/>
</dbReference>
<feature type="domain" description="Flagellin N-terminal" evidence="5">
    <location>
        <begin position="3"/>
        <end position="139"/>
    </location>
</feature>
<dbReference type="Gene3D" id="6.10.10.10">
    <property type="entry name" value="Flagellar export chaperone, C-terminal domain"/>
    <property type="match status" value="1"/>
</dbReference>
<dbReference type="InterPro" id="IPR001029">
    <property type="entry name" value="Flagellin_N"/>
</dbReference>
<dbReference type="EMBL" id="CP126114">
    <property type="protein sequence ID" value="WHY88392.1"/>
    <property type="molecule type" value="Genomic_DNA"/>
</dbReference>
<proteinExistence type="inferred from homology"/>
<evidence type="ECO:0000256" key="2">
    <source>
        <dbReference type="ARBA" id="ARBA00020110"/>
    </source>
</evidence>
<keyword evidence="7" id="KW-0282">Flagellum</keyword>
<dbReference type="PRINTS" id="PR00207">
    <property type="entry name" value="FLAGELLIN"/>
</dbReference>
<keyword evidence="7" id="KW-0969">Cilium</keyword>
<reference evidence="7" key="1">
    <citation type="submission" date="2023-05" db="EMBL/GenBank/DDBJ databases">
        <title>Comparative genomics of Bacillaceae isolates and their secondary metabolite potential.</title>
        <authorList>
            <person name="Song L."/>
            <person name="Nielsen L.J."/>
            <person name="Mohite O."/>
            <person name="Xu X."/>
            <person name="Weber T."/>
            <person name="Kovacs A.T."/>
        </authorList>
    </citation>
    <scope>NUCLEOTIDE SEQUENCE</scope>
    <source>
        <strain evidence="7">XLM17</strain>
    </source>
</reference>
<keyword evidence="4" id="KW-0964">Secreted</keyword>
<organism evidence="7 8">
    <name type="scientific">Neobacillus novalis</name>
    <dbReference type="NCBI Taxonomy" id="220687"/>
    <lineage>
        <taxon>Bacteria</taxon>
        <taxon>Bacillati</taxon>
        <taxon>Bacillota</taxon>
        <taxon>Bacilli</taxon>
        <taxon>Bacillales</taxon>
        <taxon>Bacillaceae</taxon>
        <taxon>Neobacillus</taxon>
    </lineage>
</organism>
<keyword evidence="7" id="KW-0966">Cell projection</keyword>
<evidence type="ECO:0000259" key="5">
    <source>
        <dbReference type="Pfam" id="PF00669"/>
    </source>
</evidence>
<dbReference type="GO" id="GO:0009288">
    <property type="term" value="C:bacterial-type flagellum"/>
    <property type="evidence" value="ECO:0007669"/>
    <property type="project" value="UniProtKB-SubCell"/>
</dbReference>
<keyword evidence="3 4" id="KW-0975">Bacterial flagellum</keyword>
<feature type="domain" description="Flagellin C-terminal" evidence="6">
    <location>
        <begin position="209"/>
        <end position="294"/>
    </location>
</feature>
<dbReference type="Gene3D" id="1.20.1330.10">
    <property type="entry name" value="f41 fragment of flagellin, N-terminal domain"/>
    <property type="match status" value="1"/>
</dbReference>
<dbReference type="Pfam" id="PF00669">
    <property type="entry name" value="Flagellin_N"/>
    <property type="match status" value="1"/>
</dbReference>
<protein>
    <recommendedName>
        <fullName evidence="2 4">Flagellin</fullName>
    </recommendedName>
</protein>
<dbReference type="Proteomes" id="UP001178288">
    <property type="component" value="Chromosome"/>
</dbReference>
<dbReference type="GO" id="GO:0005198">
    <property type="term" value="F:structural molecule activity"/>
    <property type="evidence" value="ECO:0007669"/>
    <property type="project" value="UniProtKB-UniRule"/>
</dbReference>
<sequence length="296" mass="30972">MRINHNISAQNTYRQLSTNNANQAKNMEKLSSGQRINRGADDAAGLSISEKMRAQVRGLDQASKNAQDGISLIQTADGALNETHSILQRMRELAVQAGNDTNNTEDRLAIQTEADELAKQITDIANNTEFNGTKVLNGVGAASLSFQVGSNENQTLSLTIKAMDAATLGVSVAGATPDTDNAAATAADAAITKGAIDMTSNSAASGTAITAIDNAIKLVSTERANLGATQNRLEFTTNNLAATSQNLSSAESRIRDVDMAKEVMESSKNGILAQAAQAMLAQANQAPQGVLQLLRG</sequence>
<evidence type="ECO:0000256" key="1">
    <source>
        <dbReference type="ARBA" id="ARBA00005709"/>
    </source>
</evidence>
<evidence type="ECO:0000313" key="8">
    <source>
        <dbReference type="Proteomes" id="UP001178288"/>
    </source>
</evidence>
<keyword evidence="8" id="KW-1185">Reference proteome</keyword>
<dbReference type="RefSeq" id="WP_066086179.1">
    <property type="nucleotide sequence ID" value="NZ_CP126114.1"/>
</dbReference>
<comment type="similarity">
    <text evidence="1 4">Belongs to the bacterial flagellin family.</text>
</comment>
<dbReference type="NCBIfam" id="NF009446">
    <property type="entry name" value="PRK12804.1"/>
    <property type="match status" value="1"/>
</dbReference>